<dbReference type="GeneID" id="129790448"/>
<evidence type="ECO:0000313" key="9">
    <source>
        <dbReference type="EnsemblMetazoa" id="LLOJ010929-PA"/>
    </source>
</evidence>
<dbReference type="Pfam" id="PF08395">
    <property type="entry name" value="7tm_7"/>
    <property type="match status" value="1"/>
</dbReference>
<feature type="transmembrane region" description="Helical" evidence="8">
    <location>
        <begin position="353"/>
        <end position="371"/>
    </location>
</feature>
<evidence type="ECO:0000256" key="5">
    <source>
        <dbReference type="ARBA" id="ARBA00023136"/>
    </source>
</evidence>
<evidence type="ECO:0000256" key="2">
    <source>
        <dbReference type="ARBA" id="ARBA00022475"/>
    </source>
</evidence>
<dbReference type="EnsemblMetazoa" id="LLOJ010929-RA">
    <property type="protein sequence ID" value="LLOJ010929-PA"/>
    <property type="gene ID" value="LLOJ010929"/>
</dbReference>
<feature type="transmembrane region" description="Helical" evidence="8">
    <location>
        <begin position="34"/>
        <end position="55"/>
    </location>
</feature>
<comment type="similarity">
    <text evidence="8">Belongs to the insect chemoreceptor superfamily. Gustatory receptor (GR) family.</text>
</comment>
<dbReference type="GO" id="GO:0007165">
    <property type="term" value="P:signal transduction"/>
    <property type="evidence" value="ECO:0007669"/>
    <property type="project" value="UniProtKB-KW"/>
</dbReference>
<evidence type="ECO:0000256" key="7">
    <source>
        <dbReference type="ARBA" id="ARBA00023224"/>
    </source>
</evidence>
<dbReference type="GO" id="GO:0007635">
    <property type="term" value="P:chemosensory behavior"/>
    <property type="evidence" value="ECO:0007669"/>
    <property type="project" value="TreeGrafter"/>
</dbReference>
<dbReference type="GO" id="GO:0043025">
    <property type="term" value="C:neuronal cell body"/>
    <property type="evidence" value="ECO:0007669"/>
    <property type="project" value="TreeGrafter"/>
</dbReference>
<evidence type="ECO:0000256" key="8">
    <source>
        <dbReference type="RuleBase" id="RU363108"/>
    </source>
</evidence>
<proteinExistence type="inferred from homology"/>
<dbReference type="PANTHER" id="PTHR21143:SF134">
    <property type="entry name" value="GUSTATORY RECEPTOR"/>
    <property type="match status" value="1"/>
</dbReference>
<keyword evidence="5 8" id="KW-0472">Membrane</keyword>
<dbReference type="InterPro" id="IPR013604">
    <property type="entry name" value="7TM_chemorcpt"/>
</dbReference>
<name>A0A3F2ZDG4_LUTLO</name>
<dbReference type="GO" id="GO:0005886">
    <property type="term" value="C:plasma membrane"/>
    <property type="evidence" value="ECO:0007669"/>
    <property type="project" value="UniProtKB-SubCell"/>
</dbReference>
<evidence type="ECO:0000256" key="3">
    <source>
        <dbReference type="ARBA" id="ARBA00022692"/>
    </source>
</evidence>
<dbReference type="GO" id="GO:0030425">
    <property type="term" value="C:dendrite"/>
    <property type="evidence" value="ECO:0007669"/>
    <property type="project" value="TreeGrafter"/>
</dbReference>
<comment type="subcellular location">
    <subcellularLocation>
        <location evidence="1 8">Cell membrane</location>
        <topology evidence="1 8">Multi-pass membrane protein</topology>
    </subcellularLocation>
</comment>
<dbReference type="OrthoDB" id="7782538at2759"/>
<dbReference type="GO" id="GO:0050909">
    <property type="term" value="P:sensory perception of taste"/>
    <property type="evidence" value="ECO:0007669"/>
    <property type="project" value="InterPro"/>
</dbReference>
<sequence>MDVFTALSAALFIQRIICVSPFCISRDGATYSKWYIFNGILQIVVAFVIYIMNFNELIERNLFTQSNLQFSRQSQLTSVVGVFEIGITCIVFIVVLVVMYVKKEKQVEFLELIHKTDLIFEETFKIYPNNNQKDRNIRNGSLLFFTIYHFILSIALQFITYSFELTFQSILIISLYNYQVSAARFSNLTFVFYTDLVRKRFKLLERYVHGVNLSTEQDYLLIVDIFTTLQKSHEILNDIFGLINLFTSTHDFTFIVSQLFIVIWIANQMEKTMVFLKFIVVIFWFAPNVAKLVVVSNISEATARSIKKCKNLLYKDKKVDKTTMDIVENFSLRMKHFDDNYTAINFFPIDNTLLYTMIGALTTYLFVFIQFRMFEENYTGTSNSIIS</sequence>
<protein>
    <recommendedName>
        <fullName evidence="8">Gustatory receptor</fullName>
    </recommendedName>
</protein>
<feature type="transmembrane region" description="Helical" evidence="8">
    <location>
        <begin position="142"/>
        <end position="163"/>
    </location>
</feature>
<feature type="transmembrane region" description="Helical" evidence="8">
    <location>
        <begin position="239"/>
        <end position="266"/>
    </location>
</feature>
<dbReference type="AlphaFoldDB" id="A0A3F2ZDG4"/>
<keyword evidence="6 8" id="KW-0675">Receptor</keyword>
<keyword evidence="7 8" id="KW-0807">Transducer</keyword>
<evidence type="ECO:0000313" key="10">
    <source>
        <dbReference type="Proteomes" id="UP000092461"/>
    </source>
</evidence>
<organism evidence="9 10">
    <name type="scientific">Lutzomyia longipalpis</name>
    <name type="common">Sand fly</name>
    <dbReference type="NCBI Taxonomy" id="7200"/>
    <lineage>
        <taxon>Eukaryota</taxon>
        <taxon>Metazoa</taxon>
        <taxon>Ecdysozoa</taxon>
        <taxon>Arthropoda</taxon>
        <taxon>Hexapoda</taxon>
        <taxon>Insecta</taxon>
        <taxon>Pterygota</taxon>
        <taxon>Neoptera</taxon>
        <taxon>Endopterygota</taxon>
        <taxon>Diptera</taxon>
        <taxon>Nematocera</taxon>
        <taxon>Psychodoidea</taxon>
        <taxon>Psychodidae</taxon>
        <taxon>Lutzomyia</taxon>
        <taxon>Lutzomyia</taxon>
    </lineage>
</organism>
<feature type="transmembrane region" description="Helical" evidence="8">
    <location>
        <begin position="278"/>
        <end position="298"/>
    </location>
</feature>
<evidence type="ECO:0000256" key="6">
    <source>
        <dbReference type="ARBA" id="ARBA00023170"/>
    </source>
</evidence>
<dbReference type="Proteomes" id="UP000092461">
    <property type="component" value="Unassembled WGS sequence"/>
</dbReference>
<accession>A0A3F2ZDG4</accession>
<comment type="function">
    <text evidence="8">Gustatory receptor which mediates acceptance or avoidance behavior, depending on its substrates.</text>
</comment>
<dbReference type="GO" id="GO:0030424">
    <property type="term" value="C:axon"/>
    <property type="evidence" value="ECO:0007669"/>
    <property type="project" value="TreeGrafter"/>
</dbReference>
<feature type="transmembrane region" description="Helical" evidence="8">
    <location>
        <begin position="76"/>
        <end position="101"/>
    </location>
</feature>
<dbReference type="RefSeq" id="XP_055683898.1">
    <property type="nucleotide sequence ID" value="XM_055827923.1"/>
</dbReference>
<dbReference type="VEuPathDB" id="VectorBase:LLONM1_011502"/>
<dbReference type="VEuPathDB" id="VectorBase:LLOJ010929"/>
<keyword evidence="4 8" id="KW-1133">Transmembrane helix</keyword>
<keyword evidence="2 8" id="KW-1003">Cell membrane</keyword>
<evidence type="ECO:0000256" key="1">
    <source>
        <dbReference type="ARBA" id="ARBA00004651"/>
    </source>
</evidence>
<dbReference type="KEGG" id="lll:129790448"/>
<evidence type="ECO:0000256" key="4">
    <source>
        <dbReference type="ARBA" id="ARBA00022989"/>
    </source>
</evidence>
<keyword evidence="10" id="KW-1185">Reference proteome</keyword>
<feature type="transmembrane region" description="Helical" evidence="8">
    <location>
        <begin position="175"/>
        <end position="193"/>
    </location>
</feature>
<reference evidence="9" key="1">
    <citation type="submission" date="2020-05" db="UniProtKB">
        <authorList>
            <consortium name="EnsemblMetazoa"/>
        </authorList>
    </citation>
    <scope>IDENTIFICATION</scope>
    <source>
        <strain evidence="9">Jacobina</strain>
    </source>
</reference>
<dbReference type="GO" id="GO:0008049">
    <property type="term" value="P:male courtship behavior"/>
    <property type="evidence" value="ECO:0007669"/>
    <property type="project" value="TreeGrafter"/>
</dbReference>
<dbReference type="PANTHER" id="PTHR21143">
    <property type="entry name" value="INVERTEBRATE GUSTATORY RECEPTOR"/>
    <property type="match status" value="1"/>
</dbReference>
<dbReference type="EMBL" id="AJWK01010081">
    <property type="status" value="NOT_ANNOTATED_CDS"/>
    <property type="molecule type" value="Genomic_DNA"/>
</dbReference>
<keyword evidence="3 8" id="KW-0812">Transmembrane</keyword>